<evidence type="ECO:0000256" key="1">
    <source>
        <dbReference type="SAM" id="Phobius"/>
    </source>
</evidence>
<sequence>MVKGGRGALFSSAREVAYVAVMTALLIAAQYALAAVAGIELVTALFLPFCTVFGVRRGCMVATCFSLLRCLLWGFAVNVIALYLVYYNLFALVFGLLGRALRTLSPPRRLVCTAVAAAFMTVCFTLVDDLISPLILGMRFAPYFYASLAVLAVQPAFAAASCAVLYLPLERALRTLRKV</sequence>
<reference evidence="2" key="2">
    <citation type="submission" date="2021-04" db="EMBL/GenBank/DDBJ databases">
        <authorList>
            <person name="Gilroy R."/>
        </authorList>
    </citation>
    <scope>NUCLEOTIDE SEQUENCE</scope>
    <source>
        <strain evidence="2">CHK192-19661</strain>
    </source>
</reference>
<evidence type="ECO:0000313" key="2">
    <source>
        <dbReference type="EMBL" id="HIZ08876.1"/>
    </source>
</evidence>
<dbReference type="EMBL" id="DXCF01000002">
    <property type="protein sequence ID" value="HIZ08876.1"/>
    <property type="molecule type" value="Genomic_DNA"/>
</dbReference>
<reference evidence="2" key="1">
    <citation type="journal article" date="2021" name="PeerJ">
        <title>Extensive microbial diversity within the chicken gut microbiome revealed by metagenomics and culture.</title>
        <authorList>
            <person name="Gilroy R."/>
            <person name="Ravi A."/>
            <person name="Getino M."/>
            <person name="Pursley I."/>
            <person name="Horton D.L."/>
            <person name="Alikhan N.F."/>
            <person name="Baker D."/>
            <person name="Gharbi K."/>
            <person name="Hall N."/>
            <person name="Watson M."/>
            <person name="Adriaenssens E.M."/>
            <person name="Foster-Nyarko E."/>
            <person name="Jarju S."/>
            <person name="Secka A."/>
            <person name="Antonio M."/>
            <person name="Oren A."/>
            <person name="Chaudhuri R.R."/>
            <person name="La Ragione R."/>
            <person name="Hildebrand F."/>
            <person name="Pallen M.J."/>
        </authorList>
    </citation>
    <scope>NUCLEOTIDE SEQUENCE</scope>
    <source>
        <strain evidence="2">CHK192-19661</strain>
    </source>
</reference>
<gene>
    <name evidence="2" type="ORF">H9726_00170</name>
</gene>
<dbReference type="AlphaFoldDB" id="A0A9D2IHL9"/>
<organism evidence="2 3">
    <name type="scientific">Candidatus Borkfalkia avicola</name>
    <dbReference type="NCBI Taxonomy" id="2838503"/>
    <lineage>
        <taxon>Bacteria</taxon>
        <taxon>Bacillati</taxon>
        <taxon>Bacillota</taxon>
        <taxon>Clostridia</taxon>
        <taxon>Christensenellales</taxon>
        <taxon>Christensenellaceae</taxon>
        <taxon>Candidatus Borkfalkia</taxon>
    </lineage>
</organism>
<protein>
    <submittedName>
        <fullName evidence="2">Uncharacterized protein</fullName>
    </submittedName>
</protein>
<feature type="transmembrane region" description="Helical" evidence="1">
    <location>
        <begin position="143"/>
        <end position="169"/>
    </location>
</feature>
<dbReference type="Proteomes" id="UP000824025">
    <property type="component" value="Unassembled WGS sequence"/>
</dbReference>
<proteinExistence type="predicted"/>
<name>A0A9D2IHL9_9FIRM</name>
<keyword evidence="1" id="KW-0472">Membrane</keyword>
<accession>A0A9D2IHL9</accession>
<keyword evidence="1" id="KW-1133">Transmembrane helix</keyword>
<feature type="transmembrane region" description="Helical" evidence="1">
    <location>
        <begin position="16"/>
        <end position="47"/>
    </location>
</feature>
<evidence type="ECO:0000313" key="3">
    <source>
        <dbReference type="Proteomes" id="UP000824025"/>
    </source>
</evidence>
<comment type="caution">
    <text evidence="2">The sequence shown here is derived from an EMBL/GenBank/DDBJ whole genome shotgun (WGS) entry which is preliminary data.</text>
</comment>
<feature type="transmembrane region" description="Helical" evidence="1">
    <location>
        <begin position="110"/>
        <end position="131"/>
    </location>
</feature>
<feature type="transmembrane region" description="Helical" evidence="1">
    <location>
        <begin position="81"/>
        <end position="98"/>
    </location>
</feature>
<keyword evidence="1" id="KW-0812">Transmembrane</keyword>